<dbReference type="AlphaFoldDB" id="A0A660E850"/>
<dbReference type="NCBIfam" id="TIGR01669">
    <property type="entry name" value="phage_XkdX"/>
    <property type="match status" value="1"/>
</dbReference>
<reference evidence="1 2" key="1">
    <citation type="submission" date="2018-11" db="EMBL/GenBank/DDBJ databases">
        <authorList>
            <person name="Wuyts S."/>
        </authorList>
    </citation>
    <scope>NUCLEOTIDE SEQUENCE [LARGE SCALE GENOMIC DNA]</scope>
    <source>
        <strain evidence="1">Lactobacillus mudanjiangensis AMBF249</strain>
    </source>
</reference>
<accession>A0A660E850</accession>
<evidence type="ECO:0000313" key="1">
    <source>
        <dbReference type="EMBL" id="VDG30223.1"/>
    </source>
</evidence>
<name>A0A660E850_9LACO</name>
<dbReference type="EMBL" id="UYIG01000174">
    <property type="protein sequence ID" value="VDG30223.1"/>
    <property type="molecule type" value="Genomic_DNA"/>
</dbReference>
<protein>
    <recommendedName>
        <fullName evidence="3">XkdX family protein</fullName>
    </recommendedName>
</protein>
<keyword evidence="2" id="KW-1185">Reference proteome</keyword>
<proteinExistence type="predicted"/>
<dbReference type="Proteomes" id="UP000289996">
    <property type="component" value="Unassembled WGS sequence"/>
</dbReference>
<evidence type="ECO:0000313" key="2">
    <source>
        <dbReference type="Proteomes" id="UP000289996"/>
    </source>
</evidence>
<evidence type="ECO:0008006" key="3">
    <source>
        <dbReference type="Google" id="ProtNLM"/>
    </source>
</evidence>
<sequence>MFPDYDFIKMLYGWNAVKPSTEWYVEHGNITAEQYQTITGKAYVSTEA</sequence>
<organism evidence="1 2">
    <name type="scientific">Lactiplantibacillus mudanjiangensis</name>
    <dbReference type="NCBI Taxonomy" id="1296538"/>
    <lineage>
        <taxon>Bacteria</taxon>
        <taxon>Bacillati</taxon>
        <taxon>Bacillota</taxon>
        <taxon>Bacilli</taxon>
        <taxon>Lactobacillales</taxon>
        <taxon>Lactobacillaceae</taxon>
        <taxon>Lactiplantibacillus</taxon>
    </lineage>
</organism>
<dbReference type="Pfam" id="PF09693">
    <property type="entry name" value="Phage_XkdX"/>
    <property type="match status" value="1"/>
</dbReference>
<gene>
    <name evidence="1" type="ORF">MUDAN_MDHGFNIF_01776</name>
</gene>
<dbReference type="RefSeq" id="WP_165450106.1">
    <property type="nucleotide sequence ID" value="NZ_UYIG01000174.1"/>
</dbReference>
<dbReference type="InterPro" id="IPR010022">
    <property type="entry name" value="XkdX"/>
</dbReference>